<dbReference type="EMBL" id="MABQ02000010">
    <property type="protein sequence ID" value="PCD25539.1"/>
    <property type="molecule type" value="Genomic_DNA"/>
</dbReference>
<comment type="caution">
    <text evidence="1">The sequence shown here is derived from an EMBL/GenBank/DDBJ whole genome shotgun (WGS) entry which is preliminary data.</text>
</comment>
<protein>
    <submittedName>
        <fullName evidence="1">Uncharacterized protein</fullName>
    </submittedName>
</protein>
<proteinExistence type="predicted"/>
<dbReference type="Proteomes" id="UP000219602">
    <property type="component" value="Chromosome 12"/>
</dbReference>
<evidence type="ECO:0000313" key="1">
    <source>
        <dbReference type="EMBL" id="PCD25539.1"/>
    </source>
</evidence>
<dbReference type="STRING" id="327505.A0A2H3GKQ3"/>
<name>A0A2H3GKQ3_FUSOX</name>
<dbReference type="AlphaFoldDB" id="A0A2H3GKQ3"/>
<accession>A0A2H3GKQ3</accession>
<reference evidence="1 2" key="1">
    <citation type="journal article" date="2016" name="Environ. Microbiol.">
        <title>Effector profiles distinguish formae speciales of Fusarium oxysporum.</title>
        <authorList>
            <person name="van Dam P."/>
            <person name="Fokkens L."/>
            <person name="Schmidt S.M."/>
            <person name="Linmans J.H."/>
            <person name="Kistler H.C."/>
            <person name="Ma L.J."/>
            <person name="Rep M."/>
        </authorList>
    </citation>
    <scope>NUCLEOTIDE SEQUENCE [LARGE SCALE GENOMIC DNA]</scope>
    <source>
        <strain evidence="1 2">Forc016</strain>
    </source>
</reference>
<reference evidence="1 2" key="2">
    <citation type="journal article" date="2017" name="Sci. Rep.">
        <title>A mobile pathogenicity chromosome in Fusarium oxysporum for infection of multiple cucurbit species.</title>
        <authorList>
            <person name="van Dam P."/>
            <person name="Fokkens L."/>
            <person name="Ayukawa Y."/>
            <person name="van der Gragt M."/>
            <person name="Ter Horst A."/>
            <person name="Brankovics B."/>
            <person name="Houterman P.M."/>
            <person name="Arie T."/>
            <person name="Rep M."/>
        </authorList>
    </citation>
    <scope>NUCLEOTIDE SEQUENCE [LARGE SCALE GENOMIC DNA]</scope>
    <source>
        <strain evidence="1 2">Forc016</strain>
    </source>
</reference>
<organism evidence="1 2">
    <name type="scientific">Fusarium oxysporum f. sp. radicis-cucumerinum</name>
    <dbReference type="NCBI Taxonomy" id="327505"/>
    <lineage>
        <taxon>Eukaryota</taxon>
        <taxon>Fungi</taxon>
        <taxon>Dikarya</taxon>
        <taxon>Ascomycota</taxon>
        <taxon>Pezizomycotina</taxon>
        <taxon>Sordariomycetes</taxon>
        <taxon>Hypocreomycetidae</taxon>
        <taxon>Hypocreales</taxon>
        <taxon>Nectriaceae</taxon>
        <taxon>Fusarium</taxon>
        <taxon>Fusarium oxysporum species complex</taxon>
    </lineage>
</organism>
<evidence type="ECO:0000313" key="2">
    <source>
        <dbReference type="Proteomes" id="UP000219602"/>
    </source>
</evidence>
<sequence>MDNRQRWAQDKAALLEVVPDITLLFELQGIPVLDEFARGIRYMFETEDIPVWLCFAVQNYLDTLRFFGPNVINTLAEFYRFNEITAELLDHINLADYY</sequence>
<gene>
    <name evidence="1" type="ORF">AU210_014642</name>
</gene>